<evidence type="ECO:0000259" key="15">
    <source>
        <dbReference type="Pfam" id="PF10458"/>
    </source>
</evidence>
<dbReference type="Pfam" id="PF08264">
    <property type="entry name" value="Anticodon_1"/>
    <property type="match status" value="1"/>
</dbReference>
<evidence type="ECO:0000259" key="14">
    <source>
        <dbReference type="Pfam" id="PF08264"/>
    </source>
</evidence>
<keyword evidence="8 12" id="KW-0175">Coiled coil</keyword>
<evidence type="ECO:0000259" key="13">
    <source>
        <dbReference type="Pfam" id="PF00133"/>
    </source>
</evidence>
<evidence type="ECO:0000256" key="5">
    <source>
        <dbReference type="ARBA" id="ARBA00022741"/>
    </source>
</evidence>
<dbReference type="EC" id="6.1.1.9" evidence="12"/>
<feature type="coiled-coil region" evidence="12">
    <location>
        <begin position="846"/>
        <end position="908"/>
    </location>
</feature>
<dbReference type="Gene3D" id="1.10.287.380">
    <property type="entry name" value="Valyl-tRNA synthetase, C-terminal domain"/>
    <property type="match status" value="1"/>
</dbReference>
<dbReference type="SUPFAM" id="SSF46589">
    <property type="entry name" value="tRNA-binding arm"/>
    <property type="match status" value="1"/>
</dbReference>
<dbReference type="Gene3D" id="1.10.730.10">
    <property type="entry name" value="Isoleucyl-tRNA Synthetase, Domain 1"/>
    <property type="match status" value="1"/>
</dbReference>
<dbReference type="FunFam" id="3.40.50.620:FF:000098">
    <property type="entry name" value="Valine--tRNA ligase"/>
    <property type="match status" value="1"/>
</dbReference>
<dbReference type="InterPro" id="IPR009080">
    <property type="entry name" value="tRNAsynth_Ia_anticodon-bd"/>
</dbReference>
<dbReference type="FunFam" id="3.90.740.10:FF:000005">
    <property type="entry name" value="Valine--tRNA ligase, mitochondrial"/>
    <property type="match status" value="1"/>
</dbReference>
<protein>
    <recommendedName>
        <fullName evidence="12">Valine--tRNA ligase</fullName>
        <ecNumber evidence="12">6.1.1.9</ecNumber>
    </recommendedName>
    <alternativeName>
        <fullName evidence="12">Valyl-tRNA synthetase</fullName>
        <shortName evidence="12">ValRS</shortName>
    </alternativeName>
</protein>
<dbReference type="SUPFAM" id="SSF50677">
    <property type="entry name" value="ValRS/IleRS/LeuRS editing domain"/>
    <property type="match status" value="1"/>
</dbReference>
<dbReference type="FunFam" id="3.40.50.620:FF:000032">
    <property type="entry name" value="Valine--tRNA ligase"/>
    <property type="match status" value="1"/>
</dbReference>
<evidence type="ECO:0000313" key="17">
    <source>
        <dbReference type="EMBL" id="CEJ06749.1"/>
    </source>
</evidence>
<dbReference type="AlphaFoldDB" id="A0A8S0XA20"/>
<dbReference type="Pfam" id="PF10458">
    <property type="entry name" value="Val_tRNA-synt_C"/>
    <property type="match status" value="1"/>
</dbReference>
<feature type="domain" description="Methionyl/Valyl/Leucyl/Isoleucyl-tRNA synthetase anticodon-binding" evidence="14">
    <location>
        <begin position="613"/>
        <end position="788"/>
    </location>
</feature>
<comment type="domain">
    <text evidence="12">ValRS has two distinct active sites: one for aminoacylation and one for editing. The misactivated threonine is translocated from the active site to the editing site.</text>
</comment>
<reference evidence="17" key="1">
    <citation type="submission" date="2014-11" db="EMBL/GenBank/DDBJ databases">
        <authorList>
            <person name="Hornung B.V."/>
        </authorList>
    </citation>
    <scope>NUCLEOTIDE SEQUENCE</scope>
    <source>
        <strain evidence="17">INE</strain>
    </source>
</reference>
<keyword evidence="5 12" id="KW-0547">Nucleotide-binding</keyword>
<feature type="binding site" evidence="12">
    <location>
        <position position="536"/>
    </location>
    <ligand>
        <name>ATP</name>
        <dbReference type="ChEBI" id="CHEBI:30616"/>
    </ligand>
</feature>
<dbReference type="SUPFAM" id="SSF47323">
    <property type="entry name" value="Anticodon-binding domain of a subclass of class I aminoacyl-tRNA synthetases"/>
    <property type="match status" value="1"/>
</dbReference>
<dbReference type="GO" id="GO:0002161">
    <property type="term" value="F:aminoacyl-tRNA deacylase activity"/>
    <property type="evidence" value="ECO:0007669"/>
    <property type="project" value="InterPro"/>
</dbReference>
<evidence type="ECO:0000256" key="4">
    <source>
        <dbReference type="ARBA" id="ARBA00022598"/>
    </source>
</evidence>
<dbReference type="CDD" id="cd00817">
    <property type="entry name" value="ValRS_core"/>
    <property type="match status" value="1"/>
</dbReference>
<dbReference type="EMBL" id="LR746496">
    <property type="protein sequence ID" value="CAA7599446.1"/>
    <property type="molecule type" value="Genomic_DNA"/>
</dbReference>
<dbReference type="HAMAP" id="MF_02004">
    <property type="entry name" value="Val_tRNA_synth_type1"/>
    <property type="match status" value="1"/>
</dbReference>
<evidence type="ECO:0000313" key="18">
    <source>
        <dbReference type="Proteomes" id="UP001071230"/>
    </source>
</evidence>
<evidence type="ECO:0000256" key="7">
    <source>
        <dbReference type="ARBA" id="ARBA00022917"/>
    </source>
</evidence>
<dbReference type="EMBL" id="CDGJ01000033">
    <property type="protein sequence ID" value="CEJ06749.1"/>
    <property type="molecule type" value="Genomic_DNA"/>
</dbReference>
<dbReference type="CDD" id="cd07962">
    <property type="entry name" value="Anticodon_Ia_Val"/>
    <property type="match status" value="1"/>
</dbReference>
<feature type="short sequence motif" description="'KMSKS' region" evidence="12">
    <location>
        <begin position="533"/>
        <end position="537"/>
    </location>
</feature>
<dbReference type="FunFam" id="1.10.287.380:FF:000001">
    <property type="entry name" value="Valine--tRNA ligase"/>
    <property type="match status" value="1"/>
</dbReference>
<name>A0A8S0XA20_9FIRM</name>
<dbReference type="InterPro" id="IPR010978">
    <property type="entry name" value="tRNA-bd_arm"/>
</dbReference>
<comment type="similarity">
    <text evidence="11 12">Belongs to the class-I aminoacyl-tRNA synthetase family. ValS type 1 subfamily.</text>
</comment>
<dbReference type="InterPro" id="IPR001412">
    <property type="entry name" value="aa-tRNA-synth_I_CS"/>
</dbReference>
<dbReference type="GO" id="GO:0005829">
    <property type="term" value="C:cytosol"/>
    <property type="evidence" value="ECO:0007669"/>
    <property type="project" value="TreeGrafter"/>
</dbReference>
<dbReference type="InterPro" id="IPR014729">
    <property type="entry name" value="Rossmann-like_a/b/a_fold"/>
</dbReference>
<reference evidence="16" key="2">
    <citation type="submission" date="2020-01" db="EMBL/GenBank/DDBJ databases">
        <authorList>
            <person name="Hornung B."/>
        </authorList>
    </citation>
    <scope>NUCLEOTIDE SEQUENCE</scope>
    <source>
        <strain evidence="16">PacBioINE</strain>
    </source>
</reference>
<gene>
    <name evidence="12" type="primary">valS</name>
    <name evidence="16" type="ORF">DEACI_0068</name>
    <name evidence="17" type="ORF">DEACI_1200</name>
</gene>
<dbReference type="Pfam" id="PF00133">
    <property type="entry name" value="tRNA-synt_1"/>
    <property type="match status" value="1"/>
</dbReference>
<dbReference type="GO" id="GO:0006438">
    <property type="term" value="P:valyl-tRNA aminoacylation"/>
    <property type="evidence" value="ECO:0007669"/>
    <property type="project" value="UniProtKB-UniRule"/>
</dbReference>
<dbReference type="PANTHER" id="PTHR11946:SF93">
    <property type="entry name" value="VALINE--TRNA LIGASE, CHLOROPLASTIC_MITOCHONDRIAL 2"/>
    <property type="match status" value="1"/>
</dbReference>
<dbReference type="GO" id="GO:0004832">
    <property type="term" value="F:valine-tRNA ligase activity"/>
    <property type="evidence" value="ECO:0007669"/>
    <property type="project" value="UniProtKB-UniRule"/>
</dbReference>
<accession>A0A8S0XA20</accession>
<comment type="domain">
    <text evidence="12">The C-terminal coiled-coil domain is crucial for aminoacylation activity.</text>
</comment>
<feature type="domain" description="Valyl-tRNA synthetase tRNA-binding arm" evidence="15">
    <location>
        <begin position="848"/>
        <end position="912"/>
    </location>
</feature>
<dbReference type="PRINTS" id="PR00986">
    <property type="entry name" value="TRNASYNTHVAL"/>
</dbReference>
<dbReference type="InterPro" id="IPR037118">
    <property type="entry name" value="Val-tRNA_synth_C_sf"/>
</dbReference>
<dbReference type="InterPro" id="IPR013155">
    <property type="entry name" value="M/V/L/I-tRNA-synth_anticd-bd"/>
</dbReference>
<dbReference type="NCBIfam" id="TIGR00422">
    <property type="entry name" value="valS"/>
    <property type="match status" value="1"/>
</dbReference>
<dbReference type="Proteomes" id="UP000836597">
    <property type="component" value="Chromosome"/>
</dbReference>
<comment type="subunit">
    <text evidence="2 12">Monomer.</text>
</comment>
<evidence type="ECO:0000256" key="11">
    <source>
        <dbReference type="ARBA" id="ARBA00060830"/>
    </source>
</evidence>
<keyword evidence="4 12" id="KW-0436">Ligase</keyword>
<dbReference type="InterPro" id="IPR009008">
    <property type="entry name" value="Val/Leu/Ile-tRNA-synth_edit"/>
</dbReference>
<comment type="subcellular location">
    <subcellularLocation>
        <location evidence="1 12">Cytoplasm</location>
    </subcellularLocation>
</comment>
<dbReference type="SUPFAM" id="SSF52374">
    <property type="entry name" value="Nucleotidylyl transferase"/>
    <property type="match status" value="1"/>
</dbReference>
<organism evidence="16">
    <name type="scientific">Acididesulfobacillus acetoxydans</name>
    <dbReference type="NCBI Taxonomy" id="1561005"/>
    <lineage>
        <taxon>Bacteria</taxon>
        <taxon>Bacillati</taxon>
        <taxon>Bacillota</taxon>
        <taxon>Clostridia</taxon>
        <taxon>Eubacteriales</taxon>
        <taxon>Peptococcaceae</taxon>
        <taxon>Acididesulfobacillus</taxon>
    </lineage>
</organism>
<evidence type="ECO:0000256" key="12">
    <source>
        <dbReference type="HAMAP-Rule" id="MF_02004"/>
    </source>
</evidence>
<dbReference type="InterPro" id="IPR002303">
    <property type="entry name" value="Valyl-tRNA_ligase"/>
</dbReference>
<keyword evidence="3 12" id="KW-0963">Cytoplasm</keyword>
<dbReference type="Gene3D" id="3.90.740.10">
    <property type="entry name" value="Valyl/Leucyl/Isoleucyl-tRNA synthetase, editing domain"/>
    <property type="match status" value="1"/>
</dbReference>
<feature type="short sequence motif" description="'HIGH' region" evidence="12">
    <location>
        <begin position="54"/>
        <end position="64"/>
    </location>
</feature>
<dbReference type="InterPro" id="IPR033705">
    <property type="entry name" value="Anticodon_Ia_Val"/>
</dbReference>
<dbReference type="GO" id="GO:0005524">
    <property type="term" value="F:ATP binding"/>
    <property type="evidence" value="ECO:0007669"/>
    <property type="project" value="UniProtKB-UniRule"/>
</dbReference>
<dbReference type="InterPro" id="IPR002300">
    <property type="entry name" value="aa-tRNA-synth_Ia"/>
</dbReference>
<evidence type="ECO:0000256" key="8">
    <source>
        <dbReference type="ARBA" id="ARBA00023054"/>
    </source>
</evidence>
<evidence type="ECO:0000256" key="9">
    <source>
        <dbReference type="ARBA" id="ARBA00023146"/>
    </source>
</evidence>
<dbReference type="KEGG" id="aacx:DEACI_0068"/>
<comment type="catalytic activity">
    <reaction evidence="10 12">
        <text>tRNA(Val) + L-valine + ATP = L-valyl-tRNA(Val) + AMP + diphosphate</text>
        <dbReference type="Rhea" id="RHEA:10704"/>
        <dbReference type="Rhea" id="RHEA-COMP:9672"/>
        <dbReference type="Rhea" id="RHEA-COMP:9708"/>
        <dbReference type="ChEBI" id="CHEBI:30616"/>
        <dbReference type="ChEBI" id="CHEBI:33019"/>
        <dbReference type="ChEBI" id="CHEBI:57762"/>
        <dbReference type="ChEBI" id="CHEBI:78442"/>
        <dbReference type="ChEBI" id="CHEBI:78537"/>
        <dbReference type="ChEBI" id="CHEBI:456215"/>
        <dbReference type="EC" id="6.1.1.9"/>
    </reaction>
</comment>
<proteinExistence type="inferred from homology"/>
<keyword evidence="6 12" id="KW-0067">ATP-binding</keyword>
<evidence type="ECO:0000313" key="16">
    <source>
        <dbReference type="EMBL" id="CAA7599446.1"/>
    </source>
</evidence>
<evidence type="ECO:0000256" key="3">
    <source>
        <dbReference type="ARBA" id="ARBA00022490"/>
    </source>
</evidence>
<dbReference type="PROSITE" id="PS00178">
    <property type="entry name" value="AA_TRNA_LIGASE_I"/>
    <property type="match status" value="1"/>
</dbReference>
<evidence type="ECO:0000256" key="2">
    <source>
        <dbReference type="ARBA" id="ARBA00011245"/>
    </source>
</evidence>
<evidence type="ECO:0000256" key="6">
    <source>
        <dbReference type="ARBA" id="ARBA00022840"/>
    </source>
</evidence>
<dbReference type="InterPro" id="IPR019499">
    <property type="entry name" value="Val-tRNA_synth_tRNA-bd"/>
</dbReference>
<keyword evidence="18" id="KW-1185">Reference proteome</keyword>
<dbReference type="RefSeq" id="WP_240983253.1">
    <property type="nucleotide sequence ID" value="NZ_CDGJ01000033.1"/>
</dbReference>
<comment type="function">
    <text evidence="12">Catalyzes the attachment of valine to tRNA(Val). As ValRS can inadvertently accommodate and process structurally similar amino acids such as threonine, to avoid such errors, it has a 'posttransfer' editing activity that hydrolyzes mischarged Thr-tRNA(Val) in a tRNA-dependent manner.</text>
</comment>
<feature type="domain" description="Aminoacyl-tRNA synthetase class Ia" evidence="13">
    <location>
        <begin position="25"/>
        <end position="572"/>
    </location>
</feature>
<dbReference type="PANTHER" id="PTHR11946">
    <property type="entry name" value="VALYL-TRNA SYNTHETASES"/>
    <property type="match status" value="1"/>
</dbReference>
<keyword evidence="9 12" id="KW-0030">Aminoacyl-tRNA synthetase</keyword>
<dbReference type="Gene3D" id="3.40.50.620">
    <property type="entry name" value="HUPs"/>
    <property type="match status" value="2"/>
</dbReference>
<evidence type="ECO:0000256" key="1">
    <source>
        <dbReference type="ARBA" id="ARBA00004496"/>
    </source>
</evidence>
<keyword evidence="7 12" id="KW-0648">Protein biosynthesis</keyword>
<evidence type="ECO:0000256" key="10">
    <source>
        <dbReference type="ARBA" id="ARBA00047552"/>
    </source>
</evidence>
<dbReference type="Proteomes" id="UP001071230">
    <property type="component" value="Unassembled WGS sequence"/>
</dbReference>
<sequence length="914" mass="103537">MPEEQKTGSGIQMAGVYEPKRVESKWYAYWEENGFFRQEADKSRRPFSIVMPPPNVTGSLHMGHALNDTVQDVLTRFKRMQGYNTLWLPGTDHAGIATQAKVEEQLAKEGTSREELGRERFLERVWDWKRQYGGRITRQLRRLGASCDWSRERFTLDQGCSEAVREVFVDLYHKGLIYRGNYIVNWCPHCHTTISDIEVEHVDHAGHLYYLRYPLKGTDEFLTVATTRPETMLGDTAVAVHPEDERYRHVIGRTVVLPLVGREIPVIADDYVEREFGTGAVKITPAHDPNDFEMGLRHNLPAVAVLDREARMNENAGKYRGMDRYEARRAIAADLEAAGVLVRTEDHAHAVGECYRCATVIEPLVSRQWFVKMEPLAKPAMEAVRGGRLEFVPARFTKIYLGWLENIRDWCISRQLWWGHQIPVWYCEECGAEICAKEDPALCPSCGSRNLRQDPDVLDTWFSSGLWPFSTLGWPRMTPELEQFYPTSVLVTARDIIFFWVARMIFMALQSRGEVPFRRVMIHGLVLDAQGRKMSKSLGNGIDPIEVIDRYGADTLRFMLITGNTAGNDLRFHPERLEATRNFANKVWNASRFVLMNVGDFEEGPRGDLTQADRWILSRYSATVAGVTEALEQFDLGEAGRTLYEFIWNEFCDWYIELSKPRLYRREGTAAPAGGRAQAGEALEGMPAAAGDSLARHTAQAVLIEVLDGTLRLLHPFMPFLTEEIWQNLKRHLPGSAKSLMLAAWPAGTACRDERGEEEMRLVMNCTKAIRNIRAEMNISPAKKAEAIIVVPDEESRRMLEAGREDLRQLAGVAKLDLVPELAGKVSQAAGAVLEGIQIYVPLRGLLDIDKEIARIEKEIAQTVQEEARLEKKLNNPGFVAKAPPEVVMKEREKLAAAGGRRQALEERLKGLSD</sequence>
<dbReference type="NCBIfam" id="NF004349">
    <property type="entry name" value="PRK05729.1"/>
    <property type="match status" value="1"/>
</dbReference>